<sequence>SCQSEVVPLVMQYPANLIYAQGMMTTTMVQLQQVELQISVLRGYMNAHVCASQPRDDVFRSSGTESFGAAAPEAPSAAPAVADAGAPAAPAADAGADARIRQQ</sequence>
<reference evidence="2" key="1">
    <citation type="submission" date="2021-02" db="EMBL/GenBank/DDBJ databases">
        <authorList>
            <person name="Dougan E. K."/>
            <person name="Rhodes N."/>
            <person name="Thang M."/>
            <person name="Chan C."/>
        </authorList>
    </citation>
    <scope>NUCLEOTIDE SEQUENCE</scope>
</reference>
<evidence type="ECO:0000256" key="1">
    <source>
        <dbReference type="SAM" id="MobiDB-lite"/>
    </source>
</evidence>
<name>A0A813FQH9_POLGL</name>
<proteinExistence type="predicted"/>
<accession>A0A813FQH9</accession>
<feature type="compositionally biased region" description="Low complexity" evidence="1">
    <location>
        <begin position="68"/>
        <end position="95"/>
    </location>
</feature>
<dbReference type="EMBL" id="CAJNNV010025491">
    <property type="protein sequence ID" value="CAE8614758.1"/>
    <property type="molecule type" value="Genomic_DNA"/>
</dbReference>
<protein>
    <submittedName>
        <fullName evidence="2">Uncharacterized protein</fullName>
    </submittedName>
</protein>
<gene>
    <name evidence="2" type="ORF">PGLA1383_LOCUS32480</name>
</gene>
<organism evidence="2 3">
    <name type="scientific">Polarella glacialis</name>
    <name type="common">Dinoflagellate</name>
    <dbReference type="NCBI Taxonomy" id="89957"/>
    <lineage>
        <taxon>Eukaryota</taxon>
        <taxon>Sar</taxon>
        <taxon>Alveolata</taxon>
        <taxon>Dinophyceae</taxon>
        <taxon>Suessiales</taxon>
        <taxon>Suessiaceae</taxon>
        <taxon>Polarella</taxon>
    </lineage>
</organism>
<dbReference type="AlphaFoldDB" id="A0A813FQH9"/>
<feature type="non-terminal residue" evidence="2">
    <location>
        <position position="103"/>
    </location>
</feature>
<keyword evidence="3" id="KW-1185">Reference proteome</keyword>
<feature type="non-terminal residue" evidence="2">
    <location>
        <position position="1"/>
    </location>
</feature>
<feature type="region of interest" description="Disordered" evidence="1">
    <location>
        <begin position="61"/>
        <end position="103"/>
    </location>
</feature>
<dbReference type="Proteomes" id="UP000654075">
    <property type="component" value="Unassembled WGS sequence"/>
</dbReference>
<evidence type="ECO:0000313" key="3">
    <source>
        <dbReference type="Proteomes" id="UP000654075"/>
    </source>
</evidence>
<dbReference type="OrthoDB" id="440057at2759"/>
<evidence type="ECO:0000313" key="2">
    <source>
        <dbReference type="EMBL" id="CAE8614758.1"/>
    </source>
</evidence>
<comment type="caution">
    <text evidence="2">The sequence shown here is derived from an EMBL/GenBank/DDBJ whole genome shotgun (WGS) entry which is preliminary data.</text>
</comment>